<organism evidence="7 8">
    <name type="scientific">Tenuifilum thalassicum</name>
    <dbReference type="NCBI Taxonomy" id="2590900"/>
    <lineage>
        <taxon>Bacteria</taxon>
        <taxon>Pseudomonadati</taxon>
        <taxon>Bacteroidota</taxon>
        <taxon>Bacteroidia</taxon>
        <taxon>Bacteroidales</taxon>
        <taxon>Tenuifilaceae</taxon>
        <taxon>Tenuifilum</taxon>
    </lineage>
</organism>
<keyword evidence="2" id="KW-0812">Transmembrane</keyword>
<evidence type="ECO:0000313" key="7">
    <source>
        <dbReference type="EMBL" id="QKG79409.1"/>
    </source>
</evidence>
<accession>A0A7D3Y3I2</accession>
<keyword evidence="4" id="KW-0472">Membrane</keyword>
<evidence type="ECO:0000256" key="4">
    <source>
        <dbReference type="ARBA" id="ARBA00023136"/>
    </source>
</evidence>
<dbReference type="InterPro" id="IPR007452">
    <property type="entry name" value="TamB_C"/>
</dbReference>
<name>A0A7D3Y3I2_9BACT</name>
<protein>
    <recommendedName>
        <fullName evidence="6">Translocation and assembly module TamB C-terminal domain-containing protein</fullName>
    </recommendedName>
</protein>
<dbReference type="EMBL" id="CP041345">
    <property type="protein sequence ID" value="QKG79409.1"/>
    <property type="molecule type" value="Genomic_DNA"/>
</dbReference>
<keyword evidence="8" id="KW-1185">Reference proteome</keyword>
<gene>
    <name evidence="7" type="ORF">FHG85_03730</name>
</gene>
<dbReference type="GO" id="GO:0009306">
    <property type="term" value="P:protein secretion"/>
    <property type="evidence" value="ECO:0007669"/>
    <property type="project" value="InterPro"/>
</dbReference>
<evidence type="ECO:0000256" key="3">
    <source>
        <dbReference type="ARBA" id="ARBA00022989"/>
    </source>
</evidence>
<feature type="region of interest" description="Disordered" evidence="5">
    <location>
        <begin position="1473"/>
        <end position="1501"/>
    </location>
</feature>
<dbReference type="RefSeq" id="WP_173073111.1">
    <property type="nucleotide sequence ID" value="NZ_CP041345.1"/>
</dbReference>
<dbReference type="Proteomes" id="UP000500961">
    <property type="component" value="Chromosome"/>
</dbReference>
<evidence type="ECO:0000313" key="8">
    <source>
        <dbReference type="Proteomes" id="UP000500961"/>
    </source>
</evidence>
<dbReference type="Pfam" id="PF04357">
    <property type="entry name" value="TamB"/>
    <property type="match status" value="1"/>
</dbReference>
<evidence type="ECO:0000256" key="5">
    <source>
        <dbReference type="SAM" id="MobiDB-lite"/>
    </source>
</evidence>
<proteinExistence type="predicted"/>
<dbReference type="GO" id="GO:0005886">
    <property type="term" value="C:plasma membrane"/>
    <property type="evidence" value="ECO:0007669"/>
    <property type="project" value="InterPro"/>
</dbReference>
<evidence type="ECO:0000256" key="2">
    <source>
        <dbReference type="ARBA" id="ARBA00022692"/>
    </source>
</evidence>
<sequence length="1501" mass="167442">MIWAGITLLAVPVFTWLLIQSPQVQTYLIHKTTTFIHSRTGINITIRRIDFRPIKSIILKDVFVADLNNDTLLFANQISASIFEINSKLGLYKFGKASIENSKFFLQTDSTGVMNLTALLQKVSGEPKDSTSGNFSLSIDKILLNNLNFKLKQQSADSISYGSINFQNLNLLNLQLAAKDFTINNDTISLTINTLKALDHSGFNIDNLRARFALCSSFMHFDNLRFRAHGSSISANKIYLDYSSWKSFSNFTSDVKINANLEGTYINTKALSYIVPTFKKYSFGISINGQLKGRINDIRARNLEIDFGSQTKIIANANLVGLPDIENTLFSIDLKKLKTSKQDIEFLKGSSKNASIISLPKMFDRLGQIEYVGKFSGYLSDFITYGELTTALGKANFDVWMKPSNDNKNDFKGKFHTKNFNLGKFLNDTLIGSISINSKILGSLDKSGHLKAKTDAKINLLEANSYQYKDISISGNLSETSYSGIINLNDPNCKINFLGNVDFTDSIPIFDFSLLASHINLVKLNFNKTDSLSTASFLLNAKFSGNSLDNSKGEIKLLNSTYRNHRGEFKIADLTIHADNTKESKVITLKSDIAEGEIRSRLSFSRFPYYLNKVLSRHIPALKEKQTTNNSQNDFLLDEAFNDFLIKFRLKKTDKITRVIAPELKIAANSSLFGILNPKDETLTFKVKILEASSGTTYLKDVSINGETHDSIFIANISTPLIKIGSGFIKNLKLSTTASNNKISSNISWNNYSKPTTKGNINILTDFNSYTDSAKTISVTFNPSEITINDTSWNLAHSTILIDSSKLDFQNFKISNKRQHIILSGRASKNSSDTLSLSLRNIDISFINLYLHDFGYNLKGIINGEALSTSILSNPSLETDIIIDNFQVNNSLVGKATFRSTWSNDEKKISVYALNERHDTSTFLLAGDYFIESKRLDFNLNVNKAKLKLIEPILEGNVSNIKGTIDGKLKINGNTDKPAVDGIIKFNETEAIVGFLNTRYRINDLVEITNSDLFFKNFKLSDQFGQIATLNGSIKTSFFKNFNLGLRLGFSNFLCMNTREFDNESFYGTVFGSGFVDFIGNPDDLHLNINLKTENKTAIYLPLSTTSTVEESKFLSFVNNDPDLIIIEEENIAQPSSSANINISIELQVTPEAEAQIIIDKKLGDIIKASGSGNLRMEINPSKDIFNMFGRYTISQGDYLFTLSGVINKRFKIAEGSYIDWNGDPLDATLDINAIYRVKTSLKQLLLDDSYSTRVPVDCKIMLSQKLLSPSIKFGIEFPNLDQQTRLLTEGVLNTEEKINTQFLGLLVINSFISDPSLTSGSTSSSNNNLGTTGIYNTASEMLSNQLSNWLSQWSKNFDIGINYRPGLESELSSDQLELAFSTQILDDRVTINSNVDVGGNRNNNNTFVGDFTVDVKLNKSGKLRGKAFARNNNDILPTTQQNNYTTGAGIVYREDFNSFSELFKSLFNKSSKDSLENSLPLPDSDSIKKNKNDSSFIKIN</sequence>
<keyword evidence="3" id="KW-1133">Transmembrane helix</keyword>
<reference evidence="7 8" key="1">
    <citation type="submission" date="2019-07" db="EMBL/GenBank/DDBJ databases">
        <title>Thalassofilum flectens gen. nov., sp. nov., a novel moderate thermophilic anaerobe from a shallow sea hot spring in Kunashir Island (Russia), representing a new family in the order Bacteroidales, and proposal of Thalassofilacea fam. nov.</title>
        <authorList>
            <person name="Kochetkova T.V."/>
            <person name="Podosokorskaya O.A."/>
            <person name="Novikov A."/>
            <person name="Elcheninov A.G."/>
            <person name="Toshchakov S.V."/>
            <person name="Kublanov I.V."/>
        </authorList>
    </citation>
    <scope>NUCLEOTIDE SEQUENCE [LARGE SCALE GENOMIC DNA]</scope>
    <source>
        <strain evidence="7 8">38-H</strain>
    </source>
</reference>
<feature type="domain" description="Translocation and assembly module TamB C-terminal" evidence="6">
    <location>
        <begin position="1022"/>
        <end position="1457"/>
    </location>
</feature>
<comment type="subcellular location">
    <subcellularLocation>
        <location evidence="1">Membrane</location>
        <topology evidence="1">Single-pass membrane protein</topology>
    </subcellularLocation>
</comment>
<evidence type="ECO:0000259" key="6">
    <source>
        <dbReference type="Pfam" id="PF04357"/>
    </source>
</evidence>
<evidence type="ECO:0000256" key="1">
    <source>
        <dbReference type="ARBA" id="ARBA00004167"/>
    </source>
</evidence>
<dbReference type="KEGG" id="ttz:FHG85_03730"/>